<feature type="compositionally biased region" description="Polar residues" evidence="1">
    <location>
        <begin position="378"/>
        <end position="403"/>
    </location>
</feature>
<dbReference type="EMBL" id="KZ819286">
    <property type="protein sequence ID" value="PWN99922.1"/>
    <property type="molecule type" value="Genomic_DNA"/>
</dbReference>
<feature type="compositionally biased region" description="Basic and acidic residues" evidence="1">
    <location>
        <begin position="590"/>
        <end position="599"/>
    </location>
</feature>
<dbReference type="GeneID" id="37266968"/>
<feature type="compositionally biased region" description="Low complexity" evidence="1">
    <location>
        <begin position="602"/>
        <end position="613"/>
    </location>
</feature>
<gene>
    <name evidence="2" type="ORF">FA09DRAFT_198810</name>
</gene>
<evidence type="ECO:0000313" key="2">
    <source>
        <dbReference type="EMBL" id="PWN99922.1"/>
    </source>
</evidence>
<feature type="compositionally biased region" description="Acidic residues" evidence="1">
    <location>
        <begin position="765"/>
        <end position="780"/>
    </location>
</feature>
<sequence>MAGSAAATPAAGASSAAPGPAPGAAAARAASTRSPSSAPPTPPLPHSPLGHALAPHRSAASSDGAASSAAGMRPRTRTSSLAARQAGAASTARLGSTSSHALAPPSPGSQAQPRASTSSSSRQSAPPRTSFASSSLASGREPPQSAASTSRSHLSVLPARGADADAEPALAKLERMQRERQTRRKWRRGTGIDSLAAPWGKRGKEDSPAQSETEEPAEAATNAFGEVKLAISSLPGYPIAAVRGAQHRARTLIGRGHGADSKAHDASPTGEDEGACEFGAGGFRFGGRRRASQGVSNAPVPTSGGLTSLAAASGKLADANSPVPNSAPATRSNGPVLVQPQAVRGEVHDLGFELQRSHSLKQSELGAVAEESGHRQHLSTMHSRSGLSDVTEQPSASPRTSNFDAARPSPAPQSPGSSSLARGQNGALRRPSVIVSPAERRPSTTPSMTLAPDPLALRAPPQAQDEGSSPGSSSANSFLGGTYHEEPLGDSDGVVSEASSSDSEAPGTGALDTGYESEQGELSDSDVERAVALNLDHGALNKKEARKLLREQRRAARAGSMSDGPRKLAVLARGESISERVAKGVTYASKESRNRRAMEKYSPAPLRALSPPLGGQSPAARFAAGMAERQHSPGPLSSTFHHGGSATALGASISRSGTPLALSTGPAAGQDSVASSRRSSLSEGGDDAASRVLSPTISERGGGAEPWGVADLSRQLPRRWDTSKLSLATADMQSIKSSRSRFGSRSAKRFLSLRRGHKGGRHDVQEEDADDSPPEEDVEQELDRVLGKLAAQEVPEQMGERYEYDVLYENQRG</sequence>
<feature type="region of interest" description="Disordered" evidence="1">
    <location>
        <begin position="587"/>
        <end position="781"/>
    </location>
</feature>
<reference evidence="2 3" key="1">
    <citation type="journal article" date="2018" name="Mol. Biol. Evol.">
        <title>Broad Genomic Sampling Reveals a Smut Pathogenic Ancestry of the Fungal Clade Ustilaginomycotina.</title>
        <authorList>
            <person name="Kijpornyongpan T."/>
            <person name="Mondo S.J."/>
            <person name="Barry K."/>
            <person name="Sandor L."/>
            <person name="Lee J."/>
            <person name="Lipzen A."/>
            <person name="Pangilinan J."/>
            <person name="LaButti K."/>
            <person name="Hainaut M."/>
            <person name="Henrissat B."/>
            <person name="Grigoriev I.V."/>
            <person name="Spatafora J.W."/>
            <person name="Aime M.C."/>
        </authorList>
    </citation>
    <scope>NUCLEOTIDE SEQUENCE [LARGE SCALE GENOMIC DNA]</scope>
    <source>
        <strain evidence="2 3">MCA 4186</strain>
    </source>
</reference>
<feature type="compositionally biased region" description="Low complexity" evidence="1">
    <location>
        <begin position="78"/>
        <end position="94"/>
    </location>
</feature>
<evidence type="ECO:0000256" key="1">
    <source>
        <dbReference type="SAM" id="MobiDB-lite"/>
    </source>
</evidence>
<dbReference type="Proteomes" id="UP000245946">
    <property type="component" value="Unassembled WGS sequence"/>
</dbReference>
<dbReference type="AlphaFoldDB" id="A0A316ZG74"/>
<feature type="compositionally biased region" description="Low complexity" evidence="1">
    <location>
        <begin position="672"/>
        <end position="682"/>
    </location>
</feature>
<proteinExistence type="predicted"/>
<feature type="compositionally biased region" description="Basic and acidic residues" evidence="1">
    <location>
        <begin position="539"/>
        <end position="554"/>
    </location>
</feature>
<feature type="compositionally biased region" description="Basic residues" evidence="1">
    <location>
        <begin position="746"/>
        <end position="760"/>
    </location>
</feature>
<feature type="compositionally biased region" description="Low complexity" evidence="1">
    <location>
        <begin position="109"/>
        <end position="130"/>
    </location>
</feature>
<keyword evidence="3" id="KW-1185">Reference proteome</keyword>
<accession>A0A316ZG74</accession>
<dbReference type="RefSeq" id="XP_025600201.1">
    <property type="nucleotide sequence ID" value="XM_025739422.1"/>
</dbReference>
<feature type="region of interest" description="Disordered" evidence="1">
    <location>
        <begin position="1"/>
        <end position="221"/>
    </location>
</feature>
<organism evidence="2 3">
    <name type="scientific">Tilletiopsis washingtonensis</name>
    <dbReference type="NCBI Taxonomy" id="58919"/>
    <lineage>
        <taxon>Eukaryota</taxon>
        <taxon>Fungi</taxon>
        <taxon>Dikarya</taxon>
        <taxon>Basidiomycota</taxon>
        <taxon>Ustilaginomycotina</taxon>
        <taxon>Exobasidiomycetes</taxon>
        <taxon>Entylomatales</taxon>
        <taxon>Entylomatales incertae sedis</taxon>
        <taxon>Tilletiopsis</taxon>
    </lineage>
</organism>
<name>A0A316ZG74_9BASI</name>
<feature type="region of interest" description="Disordered" evidence="1">
    <location>
        <begin position="364"/>
        <end position="567"/>
    </location>
</feature>
<feature type="compositionally biased region" description="Low complexity" evidence="1">
    <location>
        <begin position="450"/>
        <end position="477"/>
    </location>
</feature>
<feature type="compositionally biased region" description="Low complexity" evidence="1">
    <location>
        <begin position="490"/>
        <end position="505"/>
    </location>
</feature>
<dbReference type="STRING" id="58919.A0A316ZG74"/>
<evidence type="ECO:0000313" key="3">
    <source>
        <dbReference type="Proteomes" id="UP000245946"/>
    </source>
</evidence>
<feature type="compositionally biased region" description="Polar residues" evidence="1">
    <location>
        <begin position="723"/>
        <end position="743"/>
    </location>
</feature>
<feature type="compositionally biased region" description="Low complexity" evidence="1">
    <location>
        <begin position="1"/>
        <end position="36"/>
    </location>
</feature>
<protein>
    <submittedName>
        <fullName evidence="2">Uncharacterized protein</fullName>
    </submittedName>
</protein>
<feature type="compositionally biased region" description="Low complexity" evidence="1">
    <location>
        <begin position="58"/>
        <end position="71"/>
    </location>
</feature>
<feature type="compositionally biased region" description="Pro residues" evidence="1">
    <location>
        <begin position="37"/>
        <end position="46"/>
    </location>
</feature>